<dbReference type="GO" id="GO:0042276">
    <property type="term" value="P:error-prone translesion synthesis"/>
    <property type="evidence" value="ECO:0007669"/>
    <property type="project" value="TreeGrafter"/>
</dbReference>
<sequence length="221" mass="24682">LAKVASKYGKRYKGYEGVCMIDTEAKRVKALEGLAIGDVWGIGRRNVRKMEFCGVKTALDFTLRSESWVRRMFSVTGVRTWKELQGVSCIDIGELPQKKSICTSRSFADRGLREIGKVEEAVANFASSCSRKLKEQKSCCRAITAFVYTSRFNTSEPYHAINRTVTLPVATNDLREIVSSAVAALRSEWRGDGIYSYKKAGVIVWNICPDTAVQTDLFDPV</sequence>
<dbReference type="Gene3D" id="3.30.1490.100">
    <property type="entry name" value="DNA polymerase, Y-family, little finger domain"/>
    <property type="match status" value="1"/>
</dbReference>
<dbReference type="EMBL" id="JACJJG010000232">
    <property type="protein sequence ID" value="MBM6675077.1"/>
    <property type="molecule type" value="Genomic_DNA"/>
</dbReference>
<dbReference type="GO" id="GO:0003684">
    <property type="term" value="F:damaged DNA binding"/>
    <property type="evidence" value="ECO:0007669"/>
    <property type="project" value="InterPro"/>
</dbReference>
<evidence type="ECO:0000313" key="3">
    <source>
        <dbReference type="Proteomes" id="UP000706891"/>
    </source>
</evidence>
<dbReference type="InterPro" id="IPR017961">
    <property type="entry name" value="DNA_pol_Y-fam_little_finger"/>
</dbReference>
<dbReference type="GO" id="GO:0009432">
    <property type="term" value="P:SOS response"/>
    <property type="evidence" value="ECO:0007669"/>
    <property type="project" value="TreeGrafter"/>
</dbReference>
<dbReference type="InterPro" id="IPR050116">
    <property type="entry name" value="DNA_polymerase-Y"/>
</dbReference>
<gene>
    <name evidence="2" type="ORF">H6A34_14535</name>
</gene>
<evidence type="ECO:0000259" key="1">
    <source>
        <dbReference type="Pfam" id="PF11799"/>
    </source>
</evidence>
<dbReference type="Pfam" id="PF11799">
    <property type="entry name" value="IMS_C"/>
    <property type="match status" value="1"/>
</dbReference>
<reference evidence="2" key="2">
    <citation type="journal article" date="2021" name="Sci. Rep.">
        <title>The distribution of antibiotic resistance genes in chicken gut microbiota commensals.</title>
        <authorList>
            <person name="Juricova H."/>
            <person name="Matiasovicova J."/>
            <person name="Kubasova T."/>
            <person name="Cejkova D."/>
            <person name="Rychlik I."/>
        </authorList>
    </citation>
    <scope>NUCLEOTIDE SEQUENCE</scope>
    <source>
        <strain evidence="2">An824</strain>
    </source>
</reference>
<reference evidence="2" key="1">
    <citation type="submission" date="2020-08" db="EMBL/GenBank/DDBJ databases">
        <authorList>
            <person name="Cejkova D."/>
            <person name="Kubasova T."/>
            <person name="Jahodarova E."/>
            <person name="Rychlik I."/>
        </authorList>
    </citation>
    <scope>NUCLEOTIDE SEQUENCE</scope>
    <source>
        <strain evidence="2">An824</strain>
    </source>
</reference>
<name>A0A938WTY1_9BACT</name>
<organism evidence="2 3">
    <name type="scientific">Marseilla massiliensis</name>
    <dbReference type="NCBI Taxonomy" id="1841864"/>
    <lineage>
        <taxon>Bacteria</taxon>
        <taxon>Pseudomonadati</taxon>
        <taxon>Bacteroidota</taxon>
        <taxon>Bacteroidia</taxon>
        <taxon>Bacteroidales</taxon>
        <taxon>Prevotellaceae</taxon>
        <taxon>Marseilla</taxon>
    </lineage>
</organism>
<dbReference type="SUPFAM" id="SSF100879">
    <property type="entry name" value="Lesion bypass DNA polymerase (Y-family), little finger domain"/>
    <property type="match status" value="1"/>
</dbReference>
<proteinExistence type="predicted"/>
<dbReference type="GO" id="GO:0005829">
    <property type="term" value="C:cytosol"/>
    <property type="evidence" value="ECO:0007669"/>
    <property type="project" value="TreeGrafter"/>
</dbReference>
<feature type="domain" description="DNA polymerase Y-family little finger" evidence="1">
    <location>
        <begin position="98"/>
        <end position="217"/>
    </location>
</feature>
<accession>A0A938WTY1</accession>
<dbReference type="GO" id="GO:0003887">
    <property type="term" value="F:DNA-directed DNA polymerase activity"/>
    <property type="evidence" value="ECO:0007669"/>
    <property type="project" value="TreeGrafter"/>
</dbReference>
<feature type="non-terminal residue" evidence="2">
    <location>
        <position position="221"/>
    </location>
</feature>
<keyword evidence="3" id="KW-1185">Reference proteome</keyword>
<dbReference type="PANTHER" id="PTHR11076">
    <property type="entry name" value="DNA REPAIR POLYMERASE UMUC / TRANSFERASE FAMILY MEMBER"/>
    <property type="match status" value="1"/>
</dbReference>
<dbReference type="Proteomes" id="UP000706891">
    <property type="component" value="Unassembled WGS sequence"/>
</dbReference>
<dbReference type="InterPro" id="IPR043502">
    <property type="entry name" value="DNA/RNA_pol_sf"/>
</dbReference>
<protein>
    <submittedName>
        <fullName evidence="2">SOS mutagenesis and repair protein UmuC</fullName>
    </submittedName>
</protein>
<feature type="non-terminal residue" evidence="2">
    <location>
        <position position="1"/>
    </location>
</feature>
<dbReference type="SUPFAM" id="SSF56672">
    <property type="entry name" value="DNA/RNA polymerases"/>
    <property type="match status" value="1"/>
</dbReference>
<dbReference type="PANTHER" id="PTHR11076:SF34">
    <property type="entry name" value="PROTEIN UMUC"/>
    <property type="match status" value="1"/>
</dbReference>
<dbReference type="AlphaFoldDB" id="A0A938WTY1"/>
<dbReference type="InterPro" id="IPR036775">
    <property type="entry name" value="DNA_pol_Y-fam_lit_finger_sf"/>
</dbReference>
<comment type="caution">
    <text evidence="2">The sequence shown here is derived from an EMBL/GenBank/DDBJ whole genome shotgun (WGS) entry which is preliminary data.</text>
</comment>
<dbReference type="GO" id="GO:0006281">
    <property type="term" value="P:DNA repair"/>
    <property type="evidence" value="ECO:0007669"/>
    <property type="project" value="InterPro"/>
</dbReference>
<evidence type="ECO:0000313" key="2">
    <source>
        <dbReference type="EMBL" id="MBM6675077.1"/>
    </source>
</evidence>